<evidence type="ECO:0000313" key="8">
    <source>
        <dbReference type="EMBL" id="KKM24805.1"/>
    </source>
</evidence>
<proteinExistence type="predicted"/>
<accession>A0A0F9LB43</accession>
<gene>
    <name evidence="8" type="ORF">LCGC14_1601400</name>
</gene>
<dbReference type="GO" id="GO:0022904">
    <property type="term" value="P:respiratory electron transport chain"/>
    <property type="evidence" value="ECO:0007669"/>
    <property type="project" value="InterPro"/>
</dbReference>
<dbReference type="SUPFAM" id="SSF81342">
    <property type="entry name" value="Transmembrane di-heme cytochromes"/>
    <property type="match status" value="1"/>
</dbReference>
<dbReference type="Pfam" id="PF01292">
    <property type="entry name" value="Ni_hydr_CYTB"/>
    <property type="match status" value="1"/>
</dbReference>
<sequence length="207" mass="22861">QGYELMPQAAHSVRQRKHGFLIRISHIGLAIAVINQLLTSLVLSAPAPDAAGNFYFEVHEYGGLAAFSFITLFWFGVIFRKRQAPSGLMFPWLSAVRLSALWSDTKLHFAAIRRMRLPPYDDHAPLASAIHGLGLLLVTAMAASGTIYYFINSGDPDAGGLVGVVMFIHLNLANLVWAYLIGHAGLALVHHFSNNLHLSEMWSLRRD</sequence>
<keyword evidence="5 6" id="KW-0472">Membrane</keyword>
<evidence type="ECO:0000256" key="5">
    <source>
        <dbReference type="ARBA" id="ARBA00023136"/>
    </source>
</evidence>
<dbReference type="InterPro" id="IPR011577">
    <property type="entry name" value="Cyt_b561_bac/Ni-Hgenase"/>
</dbReference>
<evidence type="ECO:0000259" key="7">
    <source>
        <dbReference type="Pfam" id="PF01292"/>
    </source>
</evidence>
<dbReference type="AlphaFoldDB" id="A0A0F9LB43"/>
<feature type="domain" description="Cytochrome b561 bacterial/Ni-hydrogenase" evidence="7">
    <location>
        <begin position="18"/>
        <end position="203"/>
    </location>
</feature>
<name>A0A0F9LB43_9ZZZZ</name>
<feature type="transmembrane region" description="Helical" evidence="6">
    <location>
        <begin position="124"/>
        <end position="151"/>
    </location>
</feature>
<feature type="transmembrane region" description="Helical" evidence="6">
    <location>
        <begin position="61"/>
        <end position="79"/>
    </location>
</feature>
<evidence type="ECO:0000256" key="6">
    <source>
        <dbReference type="SAM" id="Phobius"/>
    </source>
</evidence>
<evidence type="ECO:0000256" key="1">
    <source>
        <dbReference type="ARBA" id="ARBA00004651"/>
    </source>
</evidence>
<comment type="caution">
    <text evidence="8">The sequence shown here is derived from an EMBL/GenBank/DDBJ whole genome shotgun (WGS) entry which is preliminary data.</text>
</comment>
<keyword evidence="2" id="KW-1003">Cell membrane</keyword>
<dbReference type="Gene3D" id="1.20.950.20">
    <property type="entry name" value="Transmembrane di-heme cytochromes, Chain C"/>
    <property type="match status" value="1"/>
</dbReference>
<organism evidence="8">
    <name type="scientific">marine sediment metagenome</name>
    <dbReference type="NCBI Taxonomy" id="412755"/>
    <lineage>
        <taxon>unclassified sequences</taxon>
        <taxon>metagenomes</taxon>
        <taxon>ecological metagenomes</taxon>
    </lineage>
</organism>
<keyword evidence="4 6" id="KW-1133">Transmembrane helix</keyword>
<evidence type="ECO:0000256" key="3">
    <source>
        <dbReference type="ARBA" id="ARBA00022692"/>
    </source>
</evidence>
<reference evidence="8" key="1">
    <citation type="journal article" date="2015" name="Nature">
        <title>Complex archaea that bridge the gap between prokaryotes and eukaryotes.</title>
        <authorList>
            <person name="Spang A."/>
            <person name="Saw J.H."/>
            <person name="Jorgensen S.L."/>
            <person name="Zaremba-Niedzwiedzka K."/>
            <person name="Martijn J."/>
            <person name="Lind A.E."/>
            <person name="van Eijk R."/>
            <person name="Schleper C."/>
            <person name="Guy L."/>
            <person name="Ettema T.J."/>
        </authorList>
    </citation>
    <scope>NUCLEOTIDE SEQUENCE</scope>
</reference>
<dbReference type="GO" id="GO:0005886">
    <property type="term" value="C:plasma membrane"/>
    <property type="evidence" value="ECO:0007669"/>
    <property type="project" value="UniProtKB-SubCell"/>
</dbReference>
<feature type="non-terminal residue" evidence="8">
    <location>
        <position position="1"/>
    </location>
</feature>
<evidence type="ECO:0000256" key="4">
    <source>
        <dbReference type="ARBA" id="ARBA00022989"/>
    </source>
</evidence>
<protein>
    <recommendedName>
        <fullName evidence="7">Cytochrome b561 bacterial/Ni-hydrogenase domain-containing protein</fullName>
    </recommendedName>
</protein>
<feature type="transmembrane region" description="Helical" evidence="6">
    <location>
        <begin position="20"/>
        <end position="41"/>
    </location>
</feature>
<dbReference type="InterPro" id="IPR016174">
    <property type="entry name" value="Di-haem_cyt_TM"/>
</dbReference>
<keyword evidence="3 6" id="KW-0812">Transmembrane</keyword>
<comment type="subcellular location">
    <subcellularLocation>
        <location evidence="1">Cell membrane</location>
        <topology evidence="1">Multi-pass membrane protein</topology>
    </subcellularLocation>
</comment>
<evidence type="ECO:0000256" key="2">
    <source>
        <dbReference type="ARBA" id="ARBA00022475"/>
    </source>
</evidence>
<dbReference type="EMBL" id="LAZR01012846">
    <property type="protein sequence ID" value="KKM24805.1"/>
    <property type="molecule type" value="Genomic_DNA"/>
</dbReference>
<dbReference type="GO" id="GO:0009055">
    <property type="term" value="F:electron transfer activity"/>
    <property type="evidence" value="ECO:0007669"/>
    <property type="project" value="InterPro"/>
</dbReference>
<feature type="transmembrane region" description="Helical" evidence="6">
    <location>
        <begin position="163"/>
        <end position="189"/>
    </location>
</feature>